<dbReference type="EMBL" id="CAJMWQ010000774">
    <property type="protein sequence ID" value="CAE6379199.1"/>
    <property type="molecule type" value="Genomic_DNA"/>
</dbReference>
<dbReference type="Pfam" id="PF03663">
    <property type="entry name" value="Glyco_hydro_76"/>
    <property type="match status" value="1"/>
</dbReference>
<dbReference type="Gene3D" id="3.20.20.80">
    <property type="entry name" value="Glycosidases"/>
    <property type="match status" value="1"/>
</dbReference>
<dbReference type="AlphaFoldDB" id="A0A8H3A4V7"/>
<dbReference type="PANTHER" id="PTHR11177">
    <property type="entry name" value="CHITINASE"/>
    <property type="match status" value="1"/>
</dbReference>
<comment type="caution">
    <text evidence="10">The sequence shown here is derived from an EMBL/GenBank/DDBJ whole genome shotgun (WGS) entry which is preliminary data.</text>
</comment>
<evidence type="ECO:0000256" key="1">
    <source>
        <dbReference type="ARBA" id="ARBA00000822"/>
    </source>
</evidence>
<evidence type="ECO:0000313" key="10">
    <source>
        <dbReference type="EMBL" id="CAE6379199.1"/>
    </source>
</evidence>
<proteinExistence type="inferred from homology"/>
<evidence type="ECO:0000256" key="6">
    <source>
        <dbReference type="ARBA" id="ARBA00023326"/>
    </source>
</evidence>
<dbReference type="InterPro" id="IPR050314">
    <property type="entry name" value="Glycosyl_Hydrlase_18"/>
</dbReference>
<dbReference type="InterPro" id="IPR005198">
    <property type="entry name" value="Glyco_hydro_76"/>
</dbReference>
<evidence type="ECO:0000313" key="11">
    <source>
        <dbReference type="Proteomes" id="UP000663826"/>
    </source>
</evidence>
<evidence type="ECO:0000256" key="7">
    <source>
        <dbReference type="RuleBase" id="RU000489"/>
    </source>
</evidence>
<comment type="catalytic activity">
    <reaction evidence="1">
        <text>Random endo-hydrolysis of N-acetyl-beta-D-glucosaminide (1-&gt;4)-beta-linkages in chitin and chitodextrins.</text>
        <dbReference type="EC" id="3.2.1.14"/>
    </reaction>
</comment>
<evidence type="ECO:0000256" key="3">
    <source>
        <dbReference type="ARBA" id="ARBA00023024"/>
    </source>
</evidence>
<dbReference type="SUPFAM" id="SSF51445">
    <property type="entry name" value="(Trans)glycosidases"/>
    <property type="match status" value="1"/>
</dbReference>
<keyword evidence="3" id="KW-0146">Chitin degradation</keyword>
<dbReference type="Pfam" id="PF00704">
    <property type="entry name" value="Glyco_hydro_18"/>
    <property type="match status" value="1"/>
</dbReference>
<keyword evidence="5 7" id="KW-0326">Glycosidase</keyword>
<dbReference type="Proteomes" id="UP000663826">
    <property type="component" value="Unassembled WGS sequence"/>
</dbReference>
<dbReference type="InterPro" id="IPR008928">
    <property type="entry name" value="6-hairpin_glycosidase_sf"/>
</dbReference>
<dbReference type="PROSITE" id="PS01095">
    <property type="entry name" value="GH18_1"/>
    <property type="match status" value="1"/>
</dbReference>
<dbReference type="SUPFAM" id="SSF48208">
    <property type="entry name" value="Six-hairpin glycosidases"/>
    <property type="match status" value="1"/>
</dbReference>
<dbReference type="PANTHER" id="PTHR11177:SF333">
    <property type="entry name" value="CHITINASE"/>
    <property type="match status" value="1"/>
</dbReference>
<protein>
    <recommendedName>
        <fullName evidence="9">GH18 domain-containing protein</fullName>
    </recommendedName>
</protein>
<keyword evidence="6" id="KW-0624">Polysaccharide degradation</keyword>
<name>A0A8H3A4V7_9AGAM</name>
<dbReference type="InterPro" id="IPR001579">
    <property type="entry name" value="Glyco_hydro_18_chit_AS"/>
</dbReference>
<dbReference type="GO" id="GO:0000272">
    <property type="term" value="P:polysaccharide catabolic process"/>
    <property type="evidence" value="ECO:0007669"/>
    <property type="project" value="UniProtKB-KW"/>
</dbReference>
<dbReference type="GO" id="GO:0006032">
    <property type="term" value="P:chitin catabolic process"/>
    <property type="evidence" value="ECO:0007669"/>
    <property type="project" value="UniProtKB-KW"/>
</dbReference>
<evidence type="ECO:0000256" key="5">
    <source>
        <dbReference type="ARBA" id="ARBA00023295"/>
    </source>
</evidence>
<evidence type="ECO:0000256" key="4">
    <source>
        <dbReference type="ARBA" id="ARBA00023277"/>
    </source>
</evidence>
<dbReference type="InterPro" id="IPR017853">
    <property type="entry name" value="GH"/>
</dbReference>
<feature type="domain" description="GH18" evidence="9">
    <location>
        <begin position="1"/>
        <end position="183"/>
    </location>
</feature>
<dbReference type="Gene3D" id="1.50.10.20">
    <property type="match status" value="1"/>
</dbReference>
<gene>
    <name evidence="10" type="ORF">RDB_LOCUS19943</name>
</gene>
<organism evidence="10 11">
    <name type="scientific">Rhizoctonia solani</name>
    <dbReference type="NCBI Taxonomy" id="456999"/>
    <lineage>
        <taxon>Eukaryota</taxon>
        <taxon>Fungi</taxon>
        <taxon>Dikarya</taxon>
        <taxon>Basidiomycota</taxon>
        <taxon>Agaricomycotina</taxon>
        <taxon>Agaricomycetes</taxon>
        <taxon>Cantharellales</taxon>
        <taxon>Ceratobasidiaceae</taxon>
        <taxon>Rhizoctonia</taxon>
    </lineage>
</organism>
<evidence type="ECO:0000256" key="2">
    <source>
        <dbReference type="ARBA" id="ARBA00022801"/>
    </source>
</evidence>
<keyword evidence="4" id="KW-0119">Carbohydrate metabolism</keyword>
<dbReference type="PROSITE" id="PS51910">
    <property type="entry name" value="GH18_2"/>
    <property type="match status" value="1"/>
</dbReference>
<accession>A0A8H3A4V7</accession>
<dbReference type="GO" id="GO:0008843">
    <property type="term" value="F:endochitinase activity"/>
    <property type="evidence" value="ECO:0007669"/>
    <property type="project" value="UniProtKB-EC"/>
</dbReference>
<evidence type="ECO:0000256" key="8">
    <source>
        <dbReference type="RuleBase" id="RU004453"/>
    </source>
</evidence>
<keyword evidence="2 7" id="KW-0378">Hydrolase</keyword>
<sequence length="427" mass="47287">MISASANCATFIASVKSFLTTYKLNGIDIDIEYPASIKRGGPPSDTPNITTFFKELRSGLPSTEISLATSSSYWFLKGFELNKISPSVSFINMMSYDYHSPWNTTVNGVNSSALPQTSLEEIKESVLLHTRIGIDMAKGDPPEMRIAKKNFAAKTCFGGTMVWSMDQIDPPANTTPPPGNPCTDAKTWAKDYVALEIKSFFQEHTDPTTPPGGSMSMPGGYGCYPKTEHLWHEVQTAMEGVVNYAMITWDNQYKHAITSAGFAFTDGAVQFLLIPGSFYESHDDALRTVLLYFKIDEWLEKIGSKDSRYWTKTKSYLGDATTAWKFLKDKMRGGSPNPKLGLFSGGTSLPGFTDNMQETWTYNQGVVLHALGLLYKATGSRTYVDEALVTLDAVIKYKTKDNILFETCDLPGNKCNFDQVRRSADAL</sequence>
<reference evidence="10" key="1">
    <citation type="submission" date="2021-01" db="EMBL/GenBank/DDBJ databases">
        <authorList>
            <person name="Kaushik A."/>
        </authorList>
    </citation>
    <scope>NUCLEOTIDE SEQUENCE</scope>
    <source>
        <strain evidence="10">AG1-1B</strain>
    </source>
</reference>
<comment type="similarity">
    <text evidence="8">Belongs to the glycosyl hydrolase 18 family.</text>
</comment>
<evidence type="ECO:0000259" key="9">
    <source>
        <dbReference type="PROSITE" id="PS51910"/>
    </source>
</evidence>
<dbReference type="InterPro" id="IPR001223">
    <property type="entry name" value="Glyco_hydro18_cat"/>
</dbReference>